<dbReference type="GO" id="GO:0003700">
    <property type="term" value="F:DNA-binding transcription factor activity"/>
    <property type="evidence" value="ECO:0007669"/>
    <property type="project" value="TreeGrafter"/>
</dbReference>
<sequence length="143" mass="16147">MKLTTKSRYAVNALTELYSLQENGSVRLSDISKNQNIEISYLEQLFRKLRIAGIVKSIRGRNGGYIFAQDPFFISIKDIMEAVDEDLDATSCNGQSSCHEGQKCNAHNLWSELNDVVDSFLSNVTISHLMSKTNQDIEVREII</sequence>
<dbReference type="PANTHER" id="PTHR33221">
    <property type="entry name" value="WINGED HELIX-TURN-HELIX TRANSCRIPTIONAL REGULATOR, RRF2 FAMILY"/>
    <property type="match status" value="1"/>
</dbReference>
<dbReference type="GO" id="GO:0003677">
    <property type="term" value="F:DNA binding"/>
    <property type="evidence" value="ECO:0007669"/>
    <property type="project" value="UniProtKB-KW"/>
</dbReference>
<evidence type="ECO:0000256" key="1">
    <source>
        <dbReference type="ARBA" id="ARBA00023125"/>
    </source>
</evidence>
<organism evidence="2 3">
    <name type="scientific">SAR86 cluster bacterium</name>
    <dbReference type="NCBI Taxonomy" id="2030880"/>
    <lineage>
        <taxon>Bacteria</taxon>
        <taxon>Pseudomonadati</taxon>
        <taxon>Pseudomonadota</taxon>
        <taxon>Gammaproteobacteria</taxon>
        <taxon>SAR86 cluster</taxon>
    </lineage>
</organism>
<dbReference type="EMBL" id="SHBM01000035">
    <property type="protein sequence ID" value="RZO17009.1"/>
    <property type="molecule type" value="Genomic_DNA"/>
</dbReference>
<name>A0A520M797_9GAMM</name>
<evidence type="ECO:0000313" key="3">
    <source>
        <dbReference type="Proteomes" id="UP000318359"/>
    </source>
</evidence>
<comment type="caution">
    <text evidence="2">The sequence shown here is derived from an EMBL/GenBank/DDBJ whole genome shotgun (WGS) entry which is preliminary data.</text>
</comment>
<dbReference type="InterPro" id="IPR036388">
    <property type="entry name" value="WH-like_DNA-bd_sf"/>
</dbReference>
<dbReference type="InterPro" id="IPR000944">
    <property type="entry name" value="Tscrpt_reg_Rrf2"/>
</dbReference>
<keyword evidence="1" id="KW-0238">DNA-binding</keyword>
<dbReference type="PROSITE" id="PS01332">
    <property type="entry name" value="HTH_RRF2_1"/>
    <property type="match status" value="1"/>
</dbReference>
<dbReference type="InterPro" id="IPR030489">
    <property type="entry name" value="TR_Rrf2-type_CS"/>
</dbReference>
<dbReference type="InterPro" id="IPR036390">
    <property type="entry name" value="WH_DNA-bd_sf"/>
</dbReference>
<dbReference type="PROSITE" id="PS51197">
    <property type="entry name" value="HTH_RRF2_2"/>
    <property type="match status" value="1"/>
</dbReference>
<proteinExistence type="predicted"/>
<dbReference type="Pfam" id="PF02082">
    <property type="entry name" value="Rrf2"/>
    <property type="match status" value="1"/>
</dbReference>
<reference evidence="2 3" key="1">
    <citation type="submission" date="2019-02" db="EMBL/GenBank/DDBJ databases">
        <title>Prokaryotic population dynamics and viral predation in marine succession experiment using metagenomics: the confinement effect.</title>
        <authorList>
            <person name="Haro-Moreno J.M."/>
            <person name="Rodriguez-Valera F."/>
            <person name="Lopez-Perez M."/>
        </authorList>
    </citation>
    <scope>NUCLEOTIDE SEQUENCE [LARGE SCALE GENOMIC DNA]</scope>
    <source>
        <strain evidence="2">MED-G167</strain>
    </source>
</reference>
<dbReference type="Proteomes" id="UP000318359">
    <property type="component" value="Unassembled WGS sequence"/>
</dbReference>
<dbReference type="GO" id="GO:0005829">
    <property type="term" value="C:cytosol"/>
    <property type="evidence" value="ECO:0007669"/>
    <property type="project" value="TreeGrafter"/>
</dbReference>
<dbReference type="SUPFAM" id="SSF46785">
    <property type="entry name" value="Winged helix' DNA-binding domain"/>
    <property type="match status" value="1"/>
</dbReference>
<dbReference type="PANTHER" id="PTHR33221:SF5">
    <property type="entry name" value="HTH-TYPE TRANSCRIPTIONAL REGULATOR ISCR"/>
    <property type="match status" value="1"/>
</dbReference>
<dbReference type="Gene3D" id="1.10.10.10">
    <property type="entry name" value="Winged helix-like DNA-binding domain superfamily/Winged helix DNA-binding domain"/>
    <property type="match status" value="1"/>
</dbReference>
<protein>
    <submittedName>
        <fullName evidence="2">Rrf2 family transcriptional regulator</fullName>
    </submittedName>
</protein>
<accession>A0A520M797</accession>
<dbReference type="AlphaFoldDB" id="A0A520M797"/>
<evidence type="ECO:0000313" key="2">
    <source>
        <dbReference type="EMBL" id="RZO17009.1"/>
    </source>
</evidence>
<dbReference type="NCBIfam" id="TIGR00738">
    <property type="entry name" value="rrf2_super"/>
    <property type="match status" value="1"/>
</dbReference>
<gene>
    <name evidence="2" type="ORF">EVB00_02510</name>
</gene>